<sequence>MCDEGYRLVGMNTSTCGDFKTWSSPVPVCEDDESSDTN</sequence>
<dbReference type="Gene3D" id="2.10.70.10">
    <property type="entry name" value="Complement Module, domain 1"/>
    <property type="match status" value="1"/>
</dbReference>
<feature type="domain" description="Sushi" evidence="3">
    <location>
        <begin position="1"/>
        <end position="31"/>
    </location>
</feature>
<evidence type="ECO:0000313" key="5">
    <source>
        <dbReference type="Proteomes" id="UP001164746"/>
    </source>
</evidence>
<dbReference type="SUPFAM" id="SSF57535">
    <property type="entry name" value="Complement control module/SCR domain"/>
    <property type="match status" value="1"/>
</dbReference>
<evidence type="ECO:0000256" key="2">
    <source>
        <dbReference type="PROSITE-ProRule" id="PRU00302"/>
    </source>
</evidence>
<keyword evidence="2" id="KW-0768">Sushi</keyword>
<organism evidence="4 5">
    <name type="scientific">Mya arenaria</name>
    <name type="common">Soft-shell clam</name>
    <dbReference type="NCBI Taxonomy" id="6604"/>
    <lineage>
        <taxon>Eukaryota</taxon>
        <taxon>Metazoa</taxon>
        <taxon>Spiralia</taxon>
        <taxon>Lophotrochozoa</taxon>
        <taxon>Mollusca</taxon>
        <taxon>Bivalvia</taxon>
        <taxon>Autobranchia</taxon>
        <taxon>Heteroconchia</taxon>
        <taxon>Euheterodonta</taxon>
        <taxon>Imparidentia</taxon>
        <taxon>Neoheterodontei</taxon>
        <taxon>Myida</taxon>
        <taxon>Myoidea</taxon>
        <taxon>Myidae</taxon>
        <taxon>Mya</taxon>
    </lineage>
</organism>
<dbReference type="Pfam" id="PF00084">
    <property type="entry name" value="Sushi"/>
    <property type="match status" value="1"/>
</dbReference>
<protein>
    <recommendedName>
        <fullName evidence="3">Sushi domain-containing protein</fullName>
    </recommendedName>
</protein>
<accession>A0ABY7DB75</accession>
<keyword evidence="5" id="KW-1185">Reference proteome</keyword>
<dbReference type="Proteomes" id="UP001164746">
    <property type="component" value="Chromosome 1"/>
</dbReference>
<name>A0ABY7DB75_MYAAR</name>
<proteinExistence type="predicted"/>
<dbReference type="PROSITE" id="PS50923">
    <property type="entry name" value="SUSHI"/>
    <property type="match status" value="1"/>
</dbReference>
<evidence type="ECO:0000259" key="3">
    <source>
        <dbReference type="PROSITE" id="PS50923"/>
    </source>
</evidence>
<dbReference type="CDD" id="cd00033">
    <property type="entry name" value="CCP"/>
    <property type="match status" value="1"/>
</dbReference>
<dbReference type="InterPro" id="IPR000436">
    <property type="entry name" value="Sushi_SCR_CCP_dom"/>
</dbReference>
<comment type="caution">
    <text evidence="2">Lacks conserved residue(s) required for the propagation of feature annotation.</text>
</comment>
<evidence type="ECO:0000313" key="4">
    <source>
        <dbReference type="EMBL" id="WAQ94533.1"/>
    </source>
</evidence>
<dbReference type="InterPro" id="IPR035976">
    <property type="entry name" value="Sushi/SCR/CCP_sf"/>
</dbReference>
<evidence type="ECO:0000256" key="1">
    <source>
        <dbReference type="ARBA" id="ARBA00023157"/>
    </source>
</evidence>
<keyword evidence="1 2" id="KW-1015">Disulfide bond</keyword>
<dbReference type="EMBL" id="CP111012">
    <property type="protein sequence ID" value="WAQ94533.1"/>
    <property type="molecule type" value="Genomic_DNA"/>
</dbReference>
<gene>
    <name evidence="4" type="ORF">MAR_007004</name>
</gene>
<feature type="disulfide bond" evidence="2">
    <location>
        <begin position="2"/>
        <end position="29"/>
    </location>
</feature>
<reference evidence="4" key="1">
    <citation type="submission" date="2022-11" db="EMBL/GenBank/DDBJ databases">
        <title>Centuries of genome instability and evolution in soft-shell clam transmissible cancer (bioRxiv).</title>
        <authorList>
            <person name="Hart S.F.M."/>
            <person name="Yonemitsu M.A."/>
            <person name="Giersch R.M."/>
            <person name="Beal B.F."/>
            <person name="Arriagada G."/>
            <person name="Davis B.W."/>
            <person name="Ostrander E.A."/>
            <person name="Goff S.P."/>
            <person name="Metzger M.J."/>
        </authorList>
    </citation>
    <scope>NUCLEOTIDE SEQUENCE</scope>
    <source>
        <strain evidence="4">MELC-2E11</strain>
        <tissue evidence="4">Siphon/mantle</tissue>
    </source>
</reference>